<protein>
    <submittedName>
        <fullName evidence="4">Protein IQ-domain 1</fullName>
    </submittedName>
</protein>
<evidence type="ECO:0000256" key="1">
    <source>
        <dbReference type="ARBA" id="ARBA00022860"/>
    </source>
</evidence>
<dbReference type="STRING" id="1088818.A0A2I0ATR8"/>
<evidence type="ECO:0000313" key="4">
    <source>
        <dbReference type="EMBL" id="PKA58945.1"/>
    </source>
</evidence>
<proteinExistence type="inferred from homology"/>
<feature type="region of interest" description="Disordered" evidence="3">
    <location>
        <begin position="229"/>
        <end position="284"/>
    </location>
</feature>
<evidence type="ECO:0000313" key="5">
    <source>
        <dbReference type="Proteomes" id="UP000236161"/>
    </source>
</evidence>
<evidence type="ECO:0000256" key="2">
    <source>
        <dbReference type="ARBA" id="ARBA00024341"/>
    </source>
</evidence>
<accession>A0A2I0ATR8</accession>
<dbReference type="Gene3D" id="1.20.5.190">
    <property type="match status" value="1"/>
</dbReference>
<dbReference type="PANTHER" id="PTHR32295">
    <property type="entry name" value="IQ-DOMAIN 5-RELATED"/>
    <property type="match status" value="1"/>
</dbReference>
<gene>
    <name evidence="4" type="primary">IQD1</name>
    <name evidence="4" type="ORF">AXF42_Ash001038</name>
</gene>
<dbReference type="SMART" id="SM00015">
    <property type="entry name" value="IQ"/>
    <property type="match status" value="1"/>
</dbReference>
<dbReference type="GO" id="GO:0005516">
    <property type="term" value="F:calmodulin binding"/>
    <property type="evidence" value="ECO:0007669"/>
    <property type="project" value="UniProtKB-KW"/>
</dbReference>
<feature type="compositionally biased region" description="Polar residues" evidence="3">
    <location>
        <begin position="272"/>
        <end position="284"/>
    </location>
</feature>
<dbReference type="EMBL" id="KZ451950">
    <property type="protein sequence ID" value="PKA58945.1"/>
    <property type="molecule type" value="Genomic_DNA"/>
</dbReference>
<sequence>MGSGDWFRTIIGRKKTKIDRLKQGSATDLSNGFKGKHLYDKSSIKLHNGSNGRSNAGDLKFTREEVAAIKIQSALRGYQARKIFCHLKGTQRLQVRSIAGSAARQTSNTLRYVQSWNKIQSEVRARRVCMVTEGRIKQKKQENQLKLEAKLYDLGVEWSGGFETMEEILSKIYQREEAAVKRERAMAYAFSHQWRANPGSNQGQSYEFGKGDWGWSWMERWIATRPWETRVSSSRRLQPKPAAKSVKKVNPSASPSPSTVKAPLPAVKVSAKKNSPQTAEQKAA</sequence>
<dbReference type="AlphaFoldDB" id="A0A2I0ATR8"/>
<evidence type="ECO:0000256" key="3">
    <source>
        <dbReference type="SAM" id="MobiDB-lite"/>
    </source>
</evidence>
<keyword evidence="1" id="KW-0112">Calmodulin-binding</keyword>
<dbReference type="Proteomes" id="UP000236161">
    <property type="component" value="Unassembled WGS sequence"/>
</dbReference>
<organism evidence="4 5">
    <name type="scientific">Apostasia shenzhenica</name>
    <dbReference type="NCBI Taxonomy" id="1088818"/>
    <lineage>
        <taxon>Eukaryota</taxon>
        <taxon>Viridiplantae</taxon>
        <taxon>Streptophyta</taxon>
        <taxon>Embryophyta</taxon>
        <taxon>Tracheophyta</taxon>
        <taxon>Spermatophyta</taxon>
        <taxon>Magnoliopsida</taxon>
        <taxon>Liliopsida</taxon>
        <taxon>Asparagales</taxon>
        <taxon>Orchidaceae</taxon>
        <taxon>Apostasioideae</taxon>
        <taxon>Apostasia</taxon>
    </lineage>
</organism>
<keyword evidence="5" id="KW-1185">Reference proteome</keyword>
<dbReference type="OrthoDB" id="1923765at2759"/>
<reference evidence="4 5" key="1">
    <citation type="journal article" date="2017" name="Nature">
        <title>The Apostasia genome and the evolution of orchids.</title>
        <authorList>
            <person name="Zhang G.Q."/>
            <person name="Liu K.W."/>
            <person name="Li Z."/>
            <person name="Lohaus R."/>
            <person name="Hsiao Y.Y."/>
            <person name="Niu S.C."/>
            <person name="Wang J.Y."/>
            <person name="Lin Y.C."/>
            <person name="Xu Q."/>
            <person name="Chen L.J."/>
            <person name="Yoshida K."/>
            <person name="Fujiwara S."/>
            <person name="Wang Z.W."/>
            <person name="Zhang Y.Q."/>
            <person name="Mitsuda N."/>
            <person name="Wang M."/>
            <person name="Liu G.H."/>
            <person name="Pecoraro L."/>
            <person name="Huang H.X."/>
            <person name="Xiao X.J."/>
            <person name="Lin M."/>
            <person name="Wu X.Y."/>
            <person name="Wu W.L."/>
            <person name="Chen Y.Y."/>
            <person name="Chang S.B."/>
            <person name="Sakamoto S."/>
            <person name="Ohme-Takagi M."/>
            <person name="Yagi M."/>
            <person name="Zeng S.J."/>
            <person name="Shen C.Y."/>
            <person name="Yeh C.M."/>
            <person name="Luo Y.B."/>
            <person name="Tsai W.C."/>
            <person name="Van de Peer Y."/>
            <person name="Liu Z.J."/>
        </authorList>
    </citation>
    <scope>NUCLEOTIDE SEQUENCE [LARGE SCALE GENOMIC DNA]</scope>
    <source>
        <strain evidence="5">cv. Shenzhen</strain>
        <tissue evidence="4">Stem</tissue>
    </source>
</reference>
<dbReference type="PANTHER" id="PTHR32295:SF93">
    <property type="entry name" value="PROTEIN IQ-DOMAIN 9"/>
    <property type="match status" value="1"/>
</dbReference>
<dbReference type="PROSITE" id="PS50096">
    <property type="entry name" value="IQ"/>
    <property type="match status" value="1"/>
</dbReference>
<dbReference type="Pfam" id="PF00612">
    <property type="entry name" value="IQ"/>
    <property type="match status" value="1"/>
</dbReference>
<dbReference type="InterPro" id="IPR000048">
    <property type="entry name" value="IQ_motif_EF-hand-BS"/>
</dbReference>
<name>A0A2I0ATR8_9ASPA</name>
<comment type="similarity">
    <text evidence="2">Belongs to the IQD family.</text>
</comment>